<name>A0A438MF42_9ACTN</name>
<sequence>MSAQPHAPAPHTPDKTFTGVRTALFHPDDIAEFDAEYAELTSTPVVPMAALDEFLARWWRTAIVANRDRDDWHSVLETVERLRNGERPTGRNLADVARERGYEVAE</sequence>
<accession>A0A438MF42</accession>
<gene>
    <name evidence="1" type="ORF">EDD27_7162</name>
</gene>
<evidence type="ECO:0000313" key="2">
    <source>
        <dbReference type="Proteomes" id="UP000284824"/>
    </source>
</evidence>
<dbReference type="Proteomes" id="UP000284824">
    <property type="component" value="Unassembled WGS sequence"/>
</dbReference>
<keyword evidence="2" id="KW-1185">Reference proteome</keyword>
<reference evidence="1 2" key="1">
    <citation type="submission" date="2019-01" db="EMBL/GenBank/DDBJ databases">
        <title>Sequencing the genomes of 1000 actinobacteria strains.</title>
        <authorList>
            <person name="Klenk H.-P."/>
        </authorList>
    </citation>
    <scope>NUCLEOTIDE SEQUENCE [LARGE SCALE GENOMIC DNA]</scope>
    <source>
        <strain evidence="1 2">DSM 43925</strain>
    </source>
</reference>
<comment type="caution">
    <text evidence="1">The sequence shown here is derived from an EMBL/GenBank/DDBJ whole genome shotgun (WGS) entry which is preliminary data.</text>
</comment>
<dbReference type="EMBL" id="SAUN01000001">
    <property type="protein sequence ID" value="RVX44430.1"/>
    <property type="molecule type" value="Genomic_DNA"/>
</dbReference>
<protein>
    <submittedName>
        <fullName evidence="1">Uncharacterized protein</fullName>
    </submittedName>
</protein>
<dbReference type="InterPro" id="IPR046214">
    <property type="entry name" value="DUF6247"/>
</dbReference>
<dbReference type="OrthoDB" id="3431428at2"/>
<dbReference type="RefSeq" id="WP_127936203.1">
    <property type="nucleotide sequence ID" value="NZ_SAUN01000001.1"/>
</dbReference>
<organism evidence="1 2">
    <name type="scientific">Nonomuraea polychroma</name>
    <dbReference type="NCBI Taxonomy" id="46176"/>
    <lineage>
        <taxon>Bacteria</taxon>
        <taxon>Bacillati</taxon>
        <taxon>Actinomycetota</taxon>
        <taxon>Actinomycetes</taxon>
        <taxon>Streptosporangiales</taxon>
        <taxon>Streptosporangiaceae</taxon>
        <taxon>Nonomuraea</taxon>
    </lineage>
</organism>
<dbReference type="Pfam" id="PF19760">
    <property type="entry name" value="DUF6247"/>
    <property type="match status" value="1"/>
</dbReference>
<dbReference type="AlphaFoldDB" id="A0A438MF42"/>
<evidence type="ECO:0000313" key="1">
    <source>
        <dbReference type="EMBL" id="RVX44430.1"/>
    </source>
</evidence>
<proteinExistence type="predicted"/>